<dbReference type="AlphaFoldDB" id="A0A8D8QAL7"/>
<accession>A0A8D8QAL7</accession>
<sequence length="142" mass="16393">MHGERNPNVGRIPANDQLGAVVLRVIFRPIRGVFGSATVGISDVFSVVRFVGGRRRGRMFSQRVELNDWTENGDLYYIERYQSRTIQTHRVFGQSYAFFLFACRGKRSYCLHRICEESKNIGYPVHKGSVEFDEKRSEHCAE</sequence>
<evidence type="ECO:0000313" key="1">
    <source>
        <dbReference type="EMBL" id="CAG6628231.1"/>
    </source>
</evidence>
<protein>
    <submittedName>
        <fullName evidence="1">Uncharacterized protein</fullName>
    </submittedName>
</protein>
<proteinExistence type="predicted"/>
<organism evidence="1">
    <name type="scientific">Cacopsylla melanoneura</name>
    <dbReference type="NCBI Taxonomy" id="428564"/>
    <lineage>
        <taxon>Eukaryota</taxon>
        <taxon>Metazoa</taxon>
        <taxon>Ecdysozoa</taxon>
        <taxon>Arthropoda</taxon>
        <taxon>Hexapoda</taxon>
        <taxon>Insecta</taxon>
        <taxon>Pterygota</taxon>
        <taxon>Neoptera</taxon>
        <taxon>Paraneoptera</taxon>
        <taxon>Hemiptera</taxon>
        <taxon>Sternorrhyncha</taxon>
        <taxon>Psylloidea</taxon>
        <taxon>Psyllidae</taxon>
        <taxon>Psyllinae</taxon>
        <taxon>Cacopsylla</taxon>
    </lineage>
</organism>
<reference evidence="1" key="1">
    <citation type="submission" date="2021-05" db="EMBL/GenBank/DDBJ databases">
        <authorList>
            <person name="Alioto T."/>
            <person name="Alioto T."/>
            <person name="Gomez Garrido J."/>
        </authorList>
    </citation>
    <scope>NUCLEOTIDE SEQUENCE</scope>
</reference>
<name>A0A8D8QAL7_9HEMI</name>
<dbReference type="EMBL" id="HBUF01067634">
    <property type="protein sequence ID" value="CAG6628231.1"/>
    <property type="molecule type" value="Transcribed_RNA"/>
</dbReference>